<dbReference type="Pfam" id="PF00654">
    <property type="entry name" value="Voltage_CLC"/>
    <property type="match status" value="1"/>
</dbReference>
<proteinExistence type="predicted"/>
<evidence type="ECO:0000256" key="1">
    <source>
        <dbReference type="ARBA" id="ARBA00004141"/>
    </source>
</evidence>
<dbReference type="GO" id="GO:0016020">
    <property type="term" value="C:membrane"/>
    <property type="evidence" value="ECO:0007669"/>
    <property type="project" value="UniProtKB-SubCell"/>
</dbReference>
<accession>X6NBJ1</accession>
<dbReference type="PANTHER" id="PTHR43427">
    <property type="entry name" value="CHLORIDE CHANNEL PROTEIN CLC-E"/>
    <property type="match status" value="1"/>
</dbReference>
<dbReference type="GO" id="GO:0015108">
    <property type="term" value="F:chloride transmembrane transporter activity"/>
    <property type="evidence" value="ECO:0007669"/>
    <property type="project" value="InterPro"/>
</dbReference>
<evidence type="ECO:0000256" key="2">
    <source>
        <dbReference type="ARBA" id="ARBA00022692"/>
    </source>
</evidence>
<comment type="subcellular location">
    <subcellularLocation>
        <location evidence="1">Membrane</location>
        <topology evidence="1">Multi-pass membrane protein</topology>
    </subcellularLocation>
</comment>
<evidence type="ECO:0000313" key="7">
    <source>
        <dbReference type="Proteomes" id="UP000023152"/>
    </source>
</evidence>
<dbReference type="SUPFAM" id="SSF81340">
    <property type="entry name" value="Clc chloride channel"/>
    <property type="match status" value="1"/>
</dbReference>
<feature type="transmembrane region" description="Helical" evidence="5">
    <location>
        <begin position="537"/>
        <end position="553"/>
    </location>
</feature>
<dbReference type="InterPro" id="IPR001807">
    <property type="entry name" value="ClC"/>
</dbReference>
<dbReference type="InterPro" id="IPR014743">
    <property type="entry name" value="Cl-channel_core"/>
</dbReference>
<keyword evidence="4 5" id="KW-0472">Membrane</keyword>
<feature type="transmembrane region" description="Helical" evidence="5">
    <location>
        <begin position="573"/>
        <end position="593"/>
    </location>
</feature>
<feature type="transmembrane region" description="Helical" evidence="5">
    <location>
        <begin position="6"/>
        <end position="23"/>
    </location>
</feature>
<reference evidence="6 7" key="1">
    <citation type="journal article" date="2013" name="Curr. Biol.">
        <title>The Genome of the Foraminiferan Reticulomyxa filosa.</title>
        <authorList>
            <person name="Glockner G."/>
            <person name="Hulsmann N."/>
            <person name="Schleicher M."/>
            <person name="Noegel A.A."/>
            <person name="Eichinger L."/>
            <person name="Gallinger C."/>
            <person name="Pawlowski J."/>
            <person name="Sierra R."/>
            <person name="Euteneuer U."/>
            <person name="Pillet L."/>
            <person name="Moustafa A."/>
            <person name="Platzer M."/>
            <person name="Groth M."/>
            <person name="Szafranski K."/>
            <person name="Schliwa M."/>
        </authorList>
    </citation>
    <scope>NUCLEOTIDE SEQUENCE [LARGE SCALE GENOMIC DNA]</scope>
</reference>
<dbReference type="OrthoDB" id="5391239at2759"/>
<organism evidence="6 7">
    <name type="scientific">Reticulomyxa filosa</name>
    <dbReference type="NCBI Taxonomy" id="46433"/>
    <lineage>
        <taxon>Eukaryota</taxon>
        <taxon>Sar</taxon>
        <taxon>Rhizaria</taxon>
        <taxon>Retaria</taxon>
        <taxon>Foraminifera</taxon>
        <taxon>Monothalamids</taxon>
        <taxon>Reticulomyxidae</taxon>
        <taxon>Reticulomyxa</taxon>
    </lineage>
</organism>
<feature type="non-terminal residue" evidence="6">
    <location>
        <position position="1"/>
    </location>
</feature>
<keyword evidence="7" id="KW-1185">Reference proteome</keyword>
<sequence length="623" mass="68691">IHRILFYAFFIENIIFNYFIKLFKSCEIRKEGKATSLAAPLLLDTENDNTTENDTNPTSYTRFHFSTEVNATIAAMTQNENESLNETIDENPNPTVELASDGDVSVQANEKPAEVPPASEPPPGPKFADILPALQKLFKRLYLATRDRVIIVAHVCLWCVVIMPIAAIIGIACAIFLWGLNKLTHLRFDYPWLLFLLPVGGVCIALSYRTFGRETRSGNNLILDEIYQPRNKNKNRGSVPSRMAPLILLTTWTTHLFGGSAGREGTAIQMAVSLMSTYARILREYLHIHFGQEDTRTLFVSGIAAGFGGIFGTPIAATTFAVEVLVAGAIGLDTIGPALIGSGTKKKKKEGTSLTADWFGRLFLDLLSSSHTEYDTPCFRMDQCFGHMSYSDHLDFDWVFMLKVVIASIFFGLTASLFAWGMHNCGRFFKWLIPNPKYHIFHPVVGGTMIIIMRYMFDNTNYLGIGTIQPPGHPEVVTIVTAFNSGGSKPASWLLKLIFTVVTLTSGFKGGEVTPLFYIGATLGNTLTETLFVPKDLTNVFAAIGFVAVFGAATNTPLSSFIMGIELFGGNHAVYMGTSCIVAYIASASNSIYSSQKLQSDFKIVMRLAEQKLGCMVQRDDEH</sequence>
<evidence type="ECO:0000256" key="3">
    <source>
        <dbReference type="ARBA" id="ARBA00022989"/>
    </source>
</evidence>
<name>X6NBJ1_RETFI</name>
<evidence type="ECO:0000313" key="6">
    <source>
        <dbReference type="EMBL" id="ETO23144.1"/>
    </source>
</evidence>
<dbReference type="AlphaFoldDB" id="X6NBJ1"/>
<dbReference type="Proteomes" id="UP000023152">
    <property type="component" value="Unassembled WGS sequence"/>
</dbReference>
<dbReference type="InterPro" id="IPR050368">
    <property type="entry name" value="ClC-type_chloride_channel"/>
</dbReference>
<evidence type="ECO:0000256" key="5">
    <source>
        <dbReference type="SAM" id="Phobius"/>
    </source>
</evidence>
<dbReference type="PRINTS" id="PR00762">
    <property type="entry name" value="CLCHANNEL"/>
</dbReference>
<keyword evidence="3 5" id="KW-1133">Transmembrane helix</keyword>
<evidence type="ECO:0000256" key="4">
    <source>
        <dbReference type="ARBA" id="ARBA00023136"/>
    </source>
</evidence>
<feature type="transmembrane region" description="Helical" evidence="5">
    <location>
        <begin position="149"/>
        <end position="178"/>
    </location>
</feature>
<protein>
    <submittedName>
        <fullName evidence="6">Chloride channel core</fullName>
    </submittedName>
</protein>
<feature type="transmembrane region" description="Helical" evidence="5">
    <location>
        <begin position="190"/>
        <end position="208"/>
    </location>
</feature>
<comment type="caution">
    <text evidence="6">The sequence shown here is derived from an EMBL/GenBank/DDBJ whole genome shotgun (WGS) entry which is preliminary data.</text>
</comment>
<gene>
    <name evidence="6" type="ORF">RFI_14045</name>
</gene>
<dbReference type="EMBL" id="ASPP01010176">
    <property type="protein sequence ID" value="ETO23144.1"/>
    <property type="molecule type" value="Genomic_DNA"/>
</dbReference>
<keyword evidence="2 5" id="KW-0812">Transmembrane</keyword>
<dbReference type="PANTHER" id="PTHR43427:SF12">
    <property type="entry name" value="CHLORIDE TRANSPORTER"/>
    <property type="match status" value="1"/>
</dbReference>
<feature type="transmembrane region" description="Helical" evidence="5">
    <location>
        <begin position="440"/>
        <end position="457"/>
    </location>
</feature>
<feature type="transmembrane region" description="Helical" evidence="5">
    <location>
        <begin position="398"/>
        <end position="420"/>
    </location>
</feature>
<dbReference type="Gene3D" id="1.10.3080.10">
    <property type="entry name" value="Clc chloride channel"/>
    <property type="match status" value="1"/>
</dbReference>